<organism evidence="2 3">
    <name type="scientific">Geodermatophilus pulveris</name>
    <dbReference type="NCBI Taxonomy" id="1564159"/>
    <lineage>
        <taxon>Bacteria</taxon>
        <taxon>Bacillati</taxon>
        <taxon>Actinomycetota</taxon>
        <taxon>Actinomycetes</taxon>
        <taxon>Geodermatophilales</taxon>
        <taxon>Geodermatophilaceae</taxon>
        <taxon>Geodermatophilus</taxon>
    </lineage>
</organism>
<gene>
    <name evidence="2" type="ORF">SAMN06893096_101103</name>
</gene>
<feature type="region of interest" description="Disordered" evidence="1">
    <location>
        <begin position="1"/>
        <end position="35"/>
    </location>
</feature>
<dbReference type="AlphaFoldDB" id="A0A239AMI1"/>
<proteinExistence type="predicted"/>
<protein>
    <submittedName>
        <fullName evidence="2">Uncharacterized protein</fullName>
    </submittedName>
</protein>
<keyword evidence="3" id="KW-1185">Reference proteome</keyword>
<evidence type="ECO:0000256" key="1">
    <source>
        <dbReference type="SAM" id="MobiDB-lite"/>
    </source>
</evidence>
<name>A0A239AMI1_9ACTN</name>
<reference evidence="3" key="1">
    <citation type="submission" date="2017-06" db="EMBL/GenBank/DDBJ databases">
        <authorList>
            <person name="Varghese N."/>
            <person name="Submissions S."/>
        </authorList>
    </citation>
    <scope>NUCLEOTIDE SEQUENCE [LARGE SCALE GENOMIC DNA]</scope>
    <source>
        <strain evidence="3">DSM 46839</strain>
    </source>
</reference>
<sequence length="35" mass="3619">MRADGADLLAEGTSAEGRPPEETLPALLLAGLRAR</sequence>
<evidence type="ECO:0000313" key="2">
    <source>
        <dbReference type="EMBL" id="SNR96571.1"/>
    </source>
</evidence>
<evidence type="ECO:0000313" key="3">
    <source>
        <dbReference type="Proteomes" id="UP000198373"/>
    </source>
</evidence>
<dbReference type="Proteomes" id="UP000198373">
    <property type="component" value="Unassembled WGS sequence"/>
</dbReference>
<dbReference type="EMBL" id="FZOO01000001">
    <property type="protein sequence ID" value="SNR96571.1"/>
    <property type="molecule type" value="Genomic_DNA"/>
</dbReference>
<feature type="compositionally biased region" description="Low complexity" evidence="1">
    <location>
        <begin position="23"/>
        <end position="35"/>
    </location>
</feature>
<accession>A0A239AMI1</accession>